<dbReference type="SUPFAM" id="SSF53927">
    <property type="entry name" value="Cytidine deaminase-like"/>
    <property type="match status" value="1"/>
</dbReference>
<reference evidence="14 15" key="1">
    <citation type="submission" date="2020-04" db="EMBL/GenBank/DDBJ databases">
        <authorList>
            <person name="Yoon J."/>
        </authorList>
    </citation>
    <scope>NUCLEOTIDE SEQUENCE [LARGE SCALE GENOMIC DNA]</scope>
    <source>
        <strain evidence="14 15">DJ-13</strain>
    </source>
</reference>
<dbReference type="PANTHER" id="PTHR11644">
    <property type="entry name" value="CYTIDINE DEAMINASE"/>
    <property type="match status" value="1"/>
</dbReference>
<evidence type="ECO:0000256" key="1">
    <source>
        <dbReference type="ARBA" id="ARBA00001947"/>
    </source>
</evidence>
<sequence length="163" mass="17861">MVKKKIGFELEVYQSTDELPKELVGLLEKAEEIRNKAYAPYSNFQVGAAVLLQNGEIVLGNNQENASYPSGLCAERVAIFHAGANFPNQTITAIAISAASKEYLVDRPAGPCGNCRQAISEYETKQKSPIRLILRGEKGDIFVVDSMTNLLPLGFDNSFLFDS</sequence>
<dbReference type="PROSITE" id="PS51747">
    <property type="entry name" value="CYT_DCMP_DEAMINASES_2"/>
    <property type="match status" value="1"/>
</dbReference>
<dbReference type="PANTHER" id="PTHR11644:SF2">
    <property type="entry name" value="CYTIDINE DEAMINASE"/>
    <property type="match status" value="1"/>
</dbReference>
<dbReference type="EMBL" id="JAAWWL010000002">
    <property type="protein sequence ID" value="NKI33297.1"/>
    <property type="molecule type" value="Genomic_DNA"/>
</dbReference>
<dbReference type="InterPro" id="IPR002125">
    <property type="entry name" value="CMP_dCMP_dom"/>
</dbReference>
<evidence type="ECO:0000256" key="10">
    <source>
        <dbReference type="ARBA" id="ARBA00049252"/>
    </source>
</evidence>
<dbReference type="Pfam" id="PF00383">
    <property type="entry name" value="dCMP_cyt_deam_1"/>
    <property type="match status" value="1"/>
</dbReference>
<evidence type="ECO:0000313" key="15">
    <source>
        <dbReference type="Proteomes" id="UP000718451"/>
    </source>
</evidence>
<dbReference type="InterPro" id="IPR016192">
    <property type="entry name" value="APOBEC/CMP_deaminase_Zn-bd"/>
</dbReference>
<dbReference type="Proteomes" id="UP000718451">
    <property type="component" value="Unassembled WGS sequence"/>
</dbReference>
<evidence type="ECO:0000256" key="7">
    <source>
        <dbReference type="ARBA" id="ARBA00022801"/>
    </source>
</evidence>
<evidence type="ECO:0000259" key="13">
    <source>
        <dbReference type="PROSITE" id="PS51747"/>
    </source>
</evidence>
<comment type="catalytic activity">
    <reaction evidence="10 12">
        <text>2'-deoxycytidine + H2O + H(+) = 2'-deoxyuridine + NH4(+)</text>
        <dbReference type="Rhea" id="RHEA:13433"/>
        <dbReference type="ChEBI" id="CHEBI:15377"/>
        <dbReference type="ChEBI" id="CHEBI:15378"/>
        <dbReference type="ChEBI" id="CHEBI:15698"/>
        <dbReference type="ChEBI" id="CHEBI:16450"/>
        <dbReference type="ChEBI" id="CHEBI:28938"/>
        <dbReference type="EC" id="3.5.4.5"/>
    </reaction>
</comment>
<evidence type="ECO:0000256" key="3">
    <source>
        <dbReference type="ARBA" id="ARBA00006576"/>
    </source>
</evidence>
<dbReference type="RefSeq" id="WP_168553434.1">
    <property type="nucleotide sequence ID" value="NZ_JAAWWL010000002.1"/>
</dbReference>
<comment type="catalytic activity">
    <reaction evidence="11 12">
        <text>cytidine + H2O + H(+) = uridine + NH4(+)</text>
        <dbReference type="Rhea" id="RHEA:16069"/>
        <dbReference type="ChEBI" id="CHEBI:15377"/>
        <dbReference type="ChEBI" id="CHEBI:15378"/>
        <dbReference type="ChEBI" id="CHEBI:16704"/>
        <dbReference type="ChEBI" id="CHEBI:17562"/>
        <dbReference type="ChEBI" id="CHEBI:28938"/>
        <dbReference type="EC" id="3.5.4.5"/>
    </reaction>
</comment>
<comment type="caution">
    <text evidence="14">The sequence shown here is derived from an EMBL/GenBank/DDBJ whole genome shotgun (WGS) entry which is preliminary data.</text>
</comment>
<dbReference type="InterPro" id="IPR006262">
    <property type="entry name" value="Cyt_deam_tetra"/>
</dbReference>
<keyword evidence="7 12" id="KW-0378">Hydrolase</keyword>
<dbReference type="PROSITE" id="PS00903">
    <property type="entry name" value="CYT_DCMP_DEAMINASES_1"/>
    <property type="match status" value="1"/>
</dbReference>
<evidence type="ECO:0000256" key="8">
    <source>
        <dbReference type="ARBA" id="ARBA00022833"/>
    </source>
</evidence>
<keyword evidence="8 12" id="KW-0862">Zinc</keyword>
<dbReference type="InterPro" id="IPR016193">
    <property type="entry name" value="Cytidine_deaminase-like"/>
</dbReference>
<comment type="cofactor">
    <cofactor evidence="1 12">
        <name>Zn(2+)</name>
        <dbReference type="ChEBI" id="CHEBI:29105"/>
    </cofactor>
</comment>
<keyword evidence="6 12" id="KW-0479">Metal-binding</keyword>
<evidence type="ECO:0000256" key="12">
    <source>
        <dbReference type="RuleBase" id="RU364006"/>
    </source>
</evidence>
<evidence type="ECO:0000313" key="14">
    <source>
        <dbReference type="EMBL" id="NKI33297.1"/>
    </source>
</evidence>
<dbReference type="Gene3D" id="3.40.140.10">
    <property type="entry name" value="Cytidine Deaminase, domain 2"/>
    <property type="match status" value="1"/>
</dbReference>
<feature type="domain" description="CMP/dCMP-type deaminase" evidence="13">
    <location>
        <begin position="21"/>
        <end position="145"/>
    </location>
</feature>
<dbReference type="NCBIfam" id="TIGR01354">
    <property type="entry name" value="cyt_deam_tetra"/>
    <property type="match status" value="1"/>
</dbReference>
<proteinExistence type="inferred from homology"/>
<comment type="function">
    <text evidence="2 12">This enzyme scavenges exogenous and endogenous cytidine and 2'-deoxycytidine for UMP synthesis.</text>
</comment>
<dbReference type="GO" id="GO:0004126">
    <property type="term" value="F:cytidine deaminase activity"/>
    <property type="evidence" value="ECO:0007669"/>
    <property type="project" value="UniProtKB-EC"/>
</dbReference>
<accession>A0ABX1GX56</accession>
<evidence type="ECO:0000256" key="5">
    <source>
        <dbReference type="ARBA" id="ARBA00018266"/>
    </source>
</evidence>
<name>A0ABX1GX56_9FLAO</name>
<dbReference type="CDD" id="cd01283">
    <property type="entry name" value="cytidine_deaminase"/>
    <property type="match status" value="1"/>
</dbReference>
<comment type="similarity">
    <text evidence="3 12">Belongs to the cytidine and deoxycytidylate deaminase family.</text>
</comment>
<gene>
    <name evidence="14" type="primary">cdd</name>
    <name evidence="14" type="ORF">HCU67_15170</name>
</gene>
<dbReference type="NCBIfam" id="NF004064">
    <property type="entry name" value="PRK05578.1"/>
    <property type="match status" value="1"/>
</dbReference>
<evidence type="ECO:0000256" key="4">
    <source>
        <dbReference type="ARBA" id="ARBA00012783"/>
    </source>
</evidence>
<protein>
    <recommendedName>
        <fullName evidence="5 12">Cytidine deaminase</fullName>
        <ecNumber evidence="4 12">3.5.4.5</ecNumber>
    </recommendedName>
    <alternativeName>
        <fullName evidence="9 12">Cytidine aminohydrolase</fullName>
    </alternativeName>
</protein>
<dbReference type="EC" id="3.5.4.5" evidence="4 12"/>
<evidence type="ECO:0000256" key="6">
    <source>
        <dbReference type="ARBA" id="ARBA00022723"/>
    </source>
</evidence>
<keyword evidence="15" id="KW-1185">Reference proteome</keyword>
<dbReference type="InterPro" id="IPR050202">
    <property type="entry name" value="Cyt/Deoxycyt_deaminase"/>
</dbReference>
<evidence type="ECO:0000256" key="2">
    <source>
        <dbReference type="ARBA" id="ARBA00003949"/>
    </source>
</evidence>
<evidence type="ECO:0000256" key="9">
    <source>
        <dbReference type="ARBA" id="ARBA00032005"/>
    </source>
</evidence>
<evidence type="ECO:0000256" key="11">
    <source>
        <dbReference type="ARBA" id="ARBA00049558"/>
    </source>
</evidence>
<organism evidence="14 15">
    <name type="scientific">Croceivirga thetidis</name>
    <dbReference type="NCBI Taxonomy" id="2721623"/>
    <lineage>
        <taxon>Bacteria</taxon>
        <taxon>Pseudomonadati</taxon>
        <taxon>Bacteroidota</taxon>
        <taxon>Flavobacteriia</taxon>
        <taxon>Flavobacteriales</taxon>
        <taxon>Flavobacteriaceae</taxon>
        <taxon>Croceivirga</taxon>
    </lineage>
</organism>